<keyword evidence="3" id="KW-1185">Reference proteome</keyword>
<feature type="compositionally biased region" description="Polar residues" evidence="1">
    <location>
        <begin position="1"/>
        <end position="19"/>
    </location>
</feature>
<evidence type="ECO:0000256" key="1">
    <source>
        <dbReference type="SAM" id="MobiDB-lite"/>
    </source>
</evidence>
<dbReference type="EMBL" id="JBHLTL010000006">
    <property type="protein sequence ID" value="MFC0590269.1"/>
    <property type="molecule type" value="Genomic_DNA"/>
</dbReference>
<name>A0ABV6PKA5_9SPHN</name>
<accession>A0ABV6PKA5</accession>
<feature type="region of interest" description="Disordered" evidence="1">
    <location>
        <begin position="1"/>
        <end position="24"/>
    </location>
</feature>
<protein>
    <recommendedName>
        <fullName evidence="4">KfrC</fullName>
    </recommendedName>
</protein>
<gene>
    <name evidence="2" type="ORF">ACFFF7_12665</name>
</gene>
<evidence type="ECO:0000313" key="2">
    <source>
        <dbReference type="EMBL" id="MFC0590269.1"/>
    </source>
</evidence>
<comment type="caution">
    <text evidence="2">The sequence shown here is derived from an EMBL/GenBank/DDBJ whole genome shotgun (WGS) entry which is preliminary data.</text>
</comment>
<proteinExistence type="predicted"/>
<dbReference type="RefSeq" id="WP_379481715.1">
    <property type="nucleotide sequence ID" value="NZ_JBHLTL010000006.1"/>
</dbReference>
<evidence type="ECO:0000313" key="3">
    <source>
        <dbReference type="Proteomes" id="UP001589943"/>
    </source>
</evidence>
<sequence length="254" mass="27763">MSDNTDASPVASGTASYTPPTYDIDPADQHIADAILSIDPADLPGISTSNEQANLSLPTSVAALPPMLRAAAEAKLQYIPQHKRAAAEAAAVAEVLRDNTLDIRSKTGFAGHVDEYWQERSRITREHDRAIDEIDRITAQLAEVARYETEVGPDGKSRPRPIFVMGEAARRTAIQRQADLLYKARLLFADNGGLGIEAQRRLDKALKTSVGLRKTQQAKLADMQEVEKRAEVALREKRIQAAVDARVRSRGGSQ</sequence>
<organism evidence="2 3">
    <name type="scientific">Novosphingobium aquiterrae</name>
    <dbReference type="NCBI Taxonomy" id="624388"/>
    <lineage>
        <taxon>Bacteria</taxon>
        <taxon>Pseudomonadati</taxon>
        <taxon>Pseudomonadota</taxon>
        <taxon>Alphaproteobacteria</taxon>
        <taxon>Sphingomonadales</taxon>
        <taxon>Sphingomonadaceae</taxon>
        <taxon>Novosphingobium</taxon>
    </lineage>
</organism>
<reference evidence="2 3" key="1">
    <citation type="submission" date="2024-09" db="EMBL/GenBank/DDBJ databases">
        <authorList>
            <person name="Sun Q."/>
            <person name="Mori K."/>
        </authorList>
    </citation>
    <scope>NUCLEOTIDE SEQUENCE [LARGE SCALE GENOMIC DNA]</scope>
    <source>
        <strain evidence="2 3">NCAIM B.02537</strain>
    </source>
</reference>
<dbReference type="Proteomes" id="UP001589943">
    <property type="component" value="Unassembled WGS sequence"/>
</dbReference>
<evidence type="ECO:0008006" key="4">
    <source>
        <dbReference type="Google" id="ProtNLM"/>
    </source>
</evidence>